<protein>
    <submittedName>
        <fullName evidence="2">Uncharacterized protein</fullName>
    </submittedName>
</protein>
<evidence type="ECO:0000256" key="1">
    <source>
        <dbReference type="SAM" id="SignalP"/>
    </source>
</evidence>
<feature type="signal peptide" evidence="1">
    <location>
        <begin position="1"/>
        <end position="24"/>
    </location>
</feature>
<accession>A0ABY4ELR2</accession>
<name>A0ABY4ELR2_9BACI</name>
<gene>
    <name evidence="2" type="ORF">MUN89_03095</name>
</gene>
<dbReference type="RefSeq" id="WP_244711308.1">
    <property type="nucleotide sequence ID" value="NZ_CP095073.1"/>
</dbReference>
<keyword evidence="3" id="KW-1185">Reference proteome</keyword>
<evidence type="ECO:0000313" key="2">
    <source>
        <dbReference type="EMBL" id="UOQ44952.1"/>
    </source>
</evidence>
<dbReference type="Proteomes" id="UP000831787">
    <property type="component" value="Chromosome"/>
</dbReference>
<evidence type="ECO:0000313" key="3">
    <source>
        <dbReference type="Proteomes" id="UP000831787"/>
    </source>
</evidence>
<keyword evidence="1" id="KW-0732">Signal</keyword>
<organism evidence="2 3">
    <name type="scientific">Halobacillus salinarum</name>
    <dbReference type="NCBI Taxonomy" id="2932257"/>
    <lineage>
        <taxon>Bacteria</taxon>
        <taxon>Bacillati</taxon>
        <taxon>Bacillota</taxon>
        <taxon>Bacilli</taxon>
        <taxon>Bacillales</taxon>
        <taxon>Bacillaceae</taxon>
        <taxon>Halobacillus</taxon>
    </lineage>
</organism>
<sequence length="135" mass="14565">MMKTVAATGLALSLGFASLGSVSAHEDNSTSIDLQTKVEAAIDDGETVTKSKLEAWAEANNWEMEDLQAWAKAEGMTETDLQHWAEDNGWSEEESAKLDLNVDADIDLDNLLESDDDEYGDDDDGLIGGILGDIL</sequence>
<feature type="chain" id="PRO_5046093143" evidence="1">
    <location>
        <begin position="25"/>
        <end position="135"/>
    </location>
</feature>
<reference evidence="2 3" key="1">
    <citation type="submission" date="2022-04" db="EMBL/GenBank/DDBJ databases">
        <title>Halobacillus sp. isolated from saltern.</title>
        <authorList>
            <person name="Won M."/>
            <person name="Lee C.-M."/>
            <person name="Woen H.-Y."/>
            <person name="Kwon S.-W."/>
        </authorList>
    </citation>
    <scope>NUCLEOTIDE SEQUENCE [LARGE SCALE GENOMIC DNA]</scope>
    <source>
        <strain evidence="2 3">SSBR10-3</strain>
    </source>
</reference>
<dbReference type="EMBL" id="CP095073">
    <property type="protein sequence ID" value="UOQ44952.1"/>
    <property type="molecule type" value="Genomic_DNA"/>
</dbReference>
<proteinExistence type="predicted"/>